<name>A0ACB7V606_DIOAL</name>
<evidence type="ECO:0000313" key="1">
    <source>
        <dbReference type="EMBL" id="KAH7668915.1"/>
    </source>
</evidence>
<sequence>MDEHIKIDGHCLGIRFPHQRPLRSNLVSVASSDKQVLASMAASGPLALLSLSPLCPCRTLPSSSSSSSPSSSKSLVFSRNSSNFVPPILAFHRSRSVSLRFVPSITRASTSDGHAGVENDAKLGESSENLVVLDDQKRGSQLKKRVVFGLGLGLSAGAVVLAGGWVFTLALAVVVFVGAREYFELVRSRGIADGMTPPPRYVSRACSVICACMPILTLYLGHMDVSVPSSAFLVAIALVLQRGSPRFAQLSSAMFGLFYCGYLPCFWIKLRCGLEVPALNTKIGNDWPILLGGRVHWTVGLVVTLISISSIIAADTFAFLGGKAFGRTPLTNISPKKTLEGAFAGLSGCILISVMLSKILCWPTSLLSATVFGILNFVGSLFGDLIESMIKRDAGVKDSGSLIPGHGGILDRVDSYVFTGALSYSFVKTLLPLFGV</sequence>
<reference evidence="2" key="1">
    <citation type="journal article" date="2022" name="Nat. Commun.">
        <title>Chromosome evolution and the genetic basis of agronomically important traits in greater yam.</title>
        <authorList>
            <person name="Bredeson J.V."/>
            <person name="Lyons J.B."/>
            <person name="Oniyinde I.O."/>
            <person name="Okereke N.R."/>
            <person name="Kolade O."/>
            <person name="Nnabue I."/>
            <person name="Nwadili C.O."/>
            <person name="Hribova E."/>
            <person name="Parker M."/>
            <person name="Nwogha J."/>
            <person name="Shu S."/>
            <person name="Carlson J."/>
            <person name="Kariba R."/>
            <person name="Muthemba S."/>
            <person name="Knop K."/>
            <person name="Barton G.J."/>
            <person name="Sherwood A.V."/>
            <person name="Lopez-Montes A."/>
            <person name="Asiedu R."/>
            <person name="Jamnadass R."/>
            <person name="Muchugi A."/>
            <person name="Goodstein D."/>
            <person name="Egesi C.N."/>
            <person name="Featherston J."/>
            <person name="Asfaw A."/>
            <person name="Simpson G.G."/>
            <person name="Dolezel J."/>
            <person name="Hendre P.S."/>
            <person name="Van Deynze A."/>
            <person name="Kumar P.L."/>
            <person name="Obidiegwu J.E."/>
            <person name="Bhattacharjee R."/>
            <person name="Rokhsar D.S."/>
        </authorList>
    </citation>
    <scope>NUCLEOTIDE SEQUENCE [LARGE SCALE GENOMIC DNA]</scope>
    <source>
        <strain evidence="2">cv. TDa95/00328</strain>
    </source>
</reference>
<keyword evidence="2" id="KW-1185">Reference proteome</keyword>
<organism evidence="1 2">
    <name type="scientific">Dioscorea alata</name>
    <name type="common">Purple yam</name>
    <dbReference type="NCBI Taxonomy" id="55571"/>
    <lineage>
        <taxon>Eukaryota</taxon>
        <taxon>Viridiplantae</taxon>
        <taxon>Streptophyta</taxon>
        <taxon>Embryophyta</taxon>
        <taxon>Tracheophyta</taxon>
        <taxon>Spermatophyta</taxon>
        <taxon>Magnoliopsida</taxon>
        <taxon>Liliopsida</taxon>
        <taxon>Dioscoreales</taxon>
        <taxon>Dioscoreaceae</taxon>
        <taxon>Dioscorea</taxon>
    </lineage>
</organism>
<proteinExistence type="predicted"/>
<protein>
    <submittedName>
        <fullName evidence="1">Phosphatidate cytidylyltransferase protein</fullName>
        <ecNumber evidence="1">2.7.7.41</ecNumber>
    </submittedName>
</protein>
<dbReference type="EMBL" id="CM037021">
    <property type="protein sequence ID" value="KAH7668915.1"/>
    <property type="molecule type" value="Genomic_DNA"/>
</dbReference>
<keyword evidence="1" id="KW-0548">Nucleotidyltransferase</keyword>
<dbReference type="Proteomes" id="UP000827976">
    <property type="component" value="Chromosome 11"/>
</dbReference>
<accession>A0ACB7V606</accession>
<gene>
    <name evidence="1" type="ORF">IHE45_11G041800</name>
</gene>
<dbReference type="EC" id="2.7.7.41" evidence="1"/>
<evidence type="ECO:0000313" key="2">
    <source>
        <dbReference type="Proteomes" id="UP000827976"/>
    </source>
</evidence>
<comment type="caution">
    <text evidence="1">The sequence shown here is derived from an EMBL/GenBank/DDBJ whole genome shotgun (WGS) entry which is preliminary data.</text>
</comment>
<keyword evidence="1" id="KW-0808">Transferase</keyword>